<evidence type="ECO:0000313" key="2">
    <source>
        <dbReference type="Proteomes" id="UP000292685"/>
    </source>
</evidence>
<proteinExistence type="predicted"/>
<dbReference type="OrthoDB" id="4793383at2"/>
<reference evidence="1 2" key="1">
    <citation type="submission" date="2019-02" db="EMBL/GenBank/DDBJ databases">
        <title>Sequencing the genomes of 1000 actinobacteria strains.</title>
        <authorList>
            <person name="Klenk H.-P."/>
        </authorList>
    </citation>
    <scope>NUCLEOTIDE SEQUENCE [LARGE SCALE GENOMIC DNA]</scope>
    <source>
        <strain evidence="1 2">DSM 17364</strain>
    </source>
</reference>
<evidence type="ECO:0000313" key="1">
    <source>
        <dbReference type="EMBL" id="RZU62051.1"/>
    </source>
</evidence>
<sequence length="342" mass="36151">MAAAWSRCDARLLPVDAIDARDRKGSLVRRPQQAWANFHEELVYTATSRAIESGRGELLMFHAAALADPVTRRAIALVAESGTGKTTATRTLGRSFAYLTDETVAVDETRTVRPFPKPLSLLPESGLRPKDQAAPDELGLLPAVEGATLSRVAVLDRQPGRASAVAQPMPLAEALEHLSPQTSGLAWLDRGLVQLCRTLDACGGALRLEYGESAQLAELTSELLAAAPTVAGGGWEPVDLTRSDAPPVPGTLQYRRIVPADAVRITEAEDDAVAVLCGEELAVLHGLGPILWEAAAAWQTADDLLAAVVAAAGEHPRAGELLEAHVADMVAHGLLETSRAVD</sequence>
<name>A0A4Q8AE38_9MICC</name>
<gene>
    <name evidence="1" type="ORF">EV380_1638</name>
</gene>
<dbReference type="AlphaFoldDB" id="A0A4Q8AE38"/>
<evidence type="ECO:0008006" key="3">
    <source>
        <dbReference type="Google" id="ProtNLM"/>
    </source>
</evidence>
<accession>A0A4Q8AE38</accession>
<protein>
    <recommendedName>
        <fullName evidence="3">Coenzyme PQQ synthesis protein D (PqqD)</fullName>
    </recommendedName>
</protein>
<keyword evidence="2" id="KW-1185">Reference proteome</keyword>
<dbReference type="RefSeq" id="WP_102159142.1">
    <property type="nucleotide sequence ID" value="NZ_PGGT01000033.1"/>
</dbReference>
<dbReference type="EMBL" id="SHLA01000001">
    <property type="protein sequence ID" value="RZU62051.1"/>
    <property type="molecule type" value="Genomic_DNA"/>
</dbReference>
<dbReference type="Proteomes" id="UP000292685">
    <property type="component" value="Unassembled WGS sequence"/>
</dbReference>
<organism evidence="1 2">
    <name type="scientific">Zhihengliuella halotolerans</name>
    <dbReference type="NCBI Taxonomy" id="370736"/>
    <lineage>
        <taxon>Bacteria</taxon>
        <taxon>Bacillati</taxon>
        <taxon>Actinomycetota</taxon>
        <taxon>Actinomycetes</taxon>
        <taxon>Micrococcales</taxon>
        <taxon>Micrococcaceae</taxon>
        <taxon>Zhihengliuella</taxon>
    </lineage>
</organism>
<comment type="caution">
    <text evidence="1">The sequence shown here is derived from an EMBL/GenBank/DDBJ whole genome shotgun (WGS) entry which is preliminary data.</text>
</comment>